<dbReference type="InterPro" id="IPR013783">
    <property type="entry name" value="Ig-like_fold"/>
</dbReference>
<dbReference type="STRING" id="659014.SAMN04487996_12953"/>
<reference evidence="2" key="1">
    <citation type="submission" date="2016-10" db="EMBL/GenBank/DDBJ databases">
        <authorList>
            <person name="Varghese N."/>
            <person name="Submissions S."/>
        </authorList>
    </citation>
    <scope>NUCLEOTIDE SEQUENCE [LARGE SCALE GENOMIC DNA]</scope>
    <source>
        <strain evidence="2">DSM 25329</strain>
    </source>
</reference>
<sequence length="324" mass="35282">MGLLLALCAAQANSQIVTGNSMYVKIGTVLAMDSLVLVPTEDLNLGSNYSLTVEHTPVPGSPNASINKKYVFNAPINFHGNLGVIYDLAELNGNTESMLELASSWSDESGFVTMSGSARDLGMHFVSKDVADLDIRMLTLVNGGSALPVTLVTFEAQKAEKEVQLSWKTSAETNSDFFEIQRSRNAKDWKSIGRVHSAGNSKVEAAYGYQDAAPIAGDNYYRLKMVDRDGTFAFSQIRMVSWSGNALAIFPNPAADRLEMAVKDWSQVAKIKVWNAGGGLVKETRQAAGGGEKYLPLIGFKPGNYILQVEYRDGSSERTHFVKY</sequence>
<evidence type="ECO:0000313" key="1">
    <source>
        <dbReference type="EMBL" id="SDH13699.1"/>
    </source>
</evidence>
<protein>
    <submittedName>
        <fullName evidence="1">Por secretion system C-terminal sorting domain-containing protein</fullName>
    </submittedName>
</protein>
<dbReference type="EMBL" id="FNAN01000029">
    <property type="protein sequence ID" value="SDH13699.1"/>
    <property type="molecule type" value="Genomic_DNA"/>
</dbReference>
<keyword evidence="2" id="KW-1185">Reference proteome</keyword>
<dbReference type="InterPro" id="IPR026444">
    <property type="entry name" value="Secre_tail"/>
</dbReference>
<name>A0A1G7ZYC0_9BACT</name>
<dbReference type="NCBIfam" id="TIGR04183">
    <property type="entry name" value="Por_Secre_tail"/>
    <property type="match status" value="1"/>
</dbReference>
<dbReference type="OrthoDB" id="933627at2"/>
<dbReference type="AlphaFoldDB" id="A0A1G7ZYC0"/>
<proteinExistence type="predicted"/>
<evidence type="ECO:0000313" key="2">
    <source>
        <dbReference type="Proteomes" id="UP000198748"/>
    </source>
</evidence>
<accession>A0A1G7ZYC0</accession>
<organism evidence="1 2">
    <name type="scientific">Dyadobacter soli</name>
    <dbReference type="NCBI Taxonomy" id="659014"/>
    <lineage>
        <taxon>Bacteria</taxon>
        <taxon>Pseudomonadati</taxon>
        <taxon>Bacteroidota</taxon>
        <taxon>Cytophagia</taxon>
        <taxon>Cytophagales</taxon>
        <taxon>Spirosomataceae</taxon>
        <taxon>Dyadobacter</taxon>
    </lineage>
</organism>
<gene>
    <name evidence="1" type="ORF">SAMN04487996_12953</name>
</gene>
<dbReference type="Gene3D" id="2.60.40.10">
    <property type="entry name" value="Immunoglobulins"/>
    <property type="match status" value="1"/>
</dbReference>
<dbReference type="Proteomes" id="UP000198748">
    <property type="component" value="Unassembled WGS sequence"/>
</dbReference>